<evidence type="ECO:0000256" key="7">
    <source>
        <dbReference type="ARBA" id="ARBA00023242"/>
    </source>
</evidence>
<keyword evidence="4" id="KW-0732">Signal</keyword>
<name>A0A7R9JV65_TIMGE</name>
<keyword evidence="7" id="KW-0539">Nucleus</keyword>
<protein>
    <submittedName>
        <fullName evidence="9">Uncharacterized protein</fullName>
    </submittedName>
</protein>
<dbReference type="InterPro" id="IPR019358">
    <property type="entry name" value="NEMP_fam"/>
</dbReference>
<evidence type="ECO:0000256" key="1">
    <source>
        <dbReference type="ARBA" id="ARBA00004575"/>
    </source>
</evidence>
<dbReference type="PANTHER" id="PTHR13598">
    <property type="entry name" value="AT07567P-RELATED"/>
    <property type="match status" value="1"/>
</dbReference>
<evidence type="ECO:0000256" key="4">
    <source>
        <dbReference type="ARBA" id="ARBA00022729"/>
    </source>
</evidence>
<gene>
    <name evidence="9" type="ORF">TGEB3V08_LOCUS3922</name>
</gene>
<dbReference type="Pfam" id="PF10225">
    <property type="entry name" value="NEMP"/>
    <property type="match status" value="1"/>
</dbReference>
<evidence type="ECO:0000256" key="5">
    <source>
        <dbReference type="ARBA" id="ARBA00022989"/>
    </source>
</evidence>
<keyword evidence="6 8" id="KW-0472">Membrane</keyword>
<comment type="subcellular location">
    <subcellularLocation>
        <location evidence="1">Nucleus inner membrane</location>
        <topology evidence="1">Multi-pass membrane protein</topology>
        <orientation evidence="1">Nucleoplasmic side</orientation>
    </subcellularLocation>
</comment>
<proteinExistence type="inferred from homology"/>
<feature type="transmembrane region" description="Helical" evidence="8">
    <location>
        <begin position="105"/>
        <end position="124"/>
    </location>
</feature>
<evidence type="ECO:0000256" key="8">
    <source>
        <dbReference type="SAM" id="Phobius"/>
    </source>
</evidence>
<accession>A0A7R9JV65</accession>
<reference evidence="9" key="1">
    <citation type="submission" date="2020-11" db="EMBL/GenBank/DDBJ databases">
        <authorList>
            <person name="Tran Van P."/>
        </authorList>
    </citation>
    <scope>NUCLEOTIDE SEQUENCE</scope>
</reference>
<keyword evidence="3 8" id="KW-0812">Transmembrane</keyword>
<sequence>MSRPVCFEWHSRFRSDKMAMKDEESTNPEIVDSECIVNALFFYLCGIIVGISTSLLLLFYLVHKMLPKSRLLYGLALGCSTLGIFVFHSLWQYVHSIIFEYSNQVLTYILVTGLVSFVMCYRMGPPTDPRSRNIIKWTIQSCSIPSHMHSAWRQTFNSPVLFSHTNLLISIFYQPERSIGRTMLARQQDAISEIYAILGKMALSLALIFYSSFFKELVSAIMTLTAVLHYFPPGLSEKAISY</sequence>
<keyword evidence="5 8" id="KW-1133">Transmembrane helix</keyword>
<organism evidence="9">
    <name type="scientific">Timema genevievae</name>
    <name type="common">Walking stick</name>
    <dbReference type="NCBI Taxonomy" id="629358"/>
    <lineage>
        <taxon>Eukaryota</taxon>
        <taxon>Metazoa</taxon>
        <taxon>Ecdysozoa</taxon>
        <taxon>Arthropoda</taxon>
        <taxon>Hexapoda</taxon>
        <taxon>Insecta</taxon>
        <taxon>Pterygota</taxon>
        <taxon>Neoptera</taxon>
        <taxon>Polyneoptera</taxon>
        <taxon>Phasmatodea</taxon>
        <taxon>Timematodea</taxon>
        <taxon>Timematoidea</taxon>
        <taxon>Timematidae</taxon>
        <taxon>Timema</taxon>
    </lineage>
</organism>
<dbReference type="AlphaFoldDB" id="A0A7R9JV65"/>
<feature type="transmembrane region" description="Helical" evidence="8">
    <location>
        <begin position="40"/>
        <end position="62"/>
    </location>
</feature>
<dbReference type="GO" id="GO:0005637">
    <property type="term" value="C:nuclear inner membrane"/>
    <property type="evidence" value="ECO:0007669"/>
    <property type="project" value="UniProtKB-SubCell"/>
</dbReference>
<feature type="transmembrane region" description="Helical" evidence="8">
    <location>
        <begin position="71"/>
        <end position="93"/>
    </location>
</feature>
<evidence type="ECO:0000256" key="6">
    <source>
        <dbReference type="ARBA" id="ARBA00023136"/>
    </source>
</evidence>
<evidence type="ECO:0000313" key="9">
    <source>
        <dbReference type="EMBL" id="CAD7590038.1"/>
    </source>
</evidence>
<dbReference type="PANTHER" id="PTHR13598:SF1">
    <property type="entry name" value="AT07567P-RELATED"/>
    <property type="match status" value="1"/>
</dbReference>
<evidence type="ECO:0000256" key="3">
    <source>
        <dbReference type="ARBA" id="ARBA00022692"/>
    </source>
</evidence>
<feature type="transmembrane region" description="Helical" evidence="8">
    <location>
        <begin position="190"/>
        <end position="211"/>
    </location>
</feature>
<dbReference type="EMBL" id="OE840303">
    <property type="protein sequence ID" value="CAD7590038.1"/>
    <property type="molecule type" value="Genomic_DNA"/>
</dbReference>
<evidence type="ECO:0000256" key="2">
    <source>
        <dbReference type="ARBA" id="ARBA00005748"/>
    </source>
</evidence>
<comment type="similarity">
    <text evidence="2">Belongs to the NEMP family.</text>
</comment>